<evidence type="ECO:0000256" key="1">
    <source>
        <dbReference type="ARBA" id="ARBA00004651"/>
    </source>
</evidence>
<dbReference type="PROSITE" id="PS50928">
    <property type="entry name" value="ABC_TM1"/>
    <property type="match status" value="1"/>
</dbReference>
<dbReference type="PANTHER" id="PTHR43759:SF1">
    <property type="entry name" value="GLUCOSE IMPORT SYSTEM PERMEASE PROTEIN GLCT"/>
    <property type="match status" value="1"/>
</dbReference>
<feature type="transmembrane region" description="Helical" evidence="5">
    <location>
        <begin position="113"/>
        <end position="137"/>
    </location>
</feature>
<reference evidence="7" key="2">
    <citation type="submission" date="2023-01" db="EMBL/GenBank/DDBJ databases">
        <title>Draft genome sequence of Sneathiella chinensis strain NBRC 103408.</title>
        <authorList>
            <person name="Sun Q."/>
            <person name="Mori K."/>
        </authorList>
    </citation>
    <scope>NUCLEOTIDE SEQUENCE</scope>
    <source>
        <strain evidence="7">NBRC 103408</strain>
    </source>
</reference>
<gene>
    <name evidence="7" type="primary">potB_2</name>
    <name evidence="7" type="ORF">GCM10007924_18680</name>
</gene>
<organism evidence="7 8">
    <name type="scientific">Sneathiella chinensis</name>
    <dbReference type="NCBI Taxonomy" id="349750"/>
    <lineage>
        <taxon>Bacteria</taxon>
        <taxon>Pseudomonadati</taxon>
        <taxon>Pseudomonadota</taxon>
        <taxon>Alphaproteobacteria</taxon>
        <taxon>Sneathiellales</taxon>
        <taxon>Sneathiellaceae</taxon>
        <taxon>Sneathiella</taxon>
    </lineage>
</organism>
<feature type="transmembrane region" description="Helical" evidence="5">
    <location>
        <begin position="214"/>
        <end position="241"/>
    </location>
</feature>
<keyword evidence="8" id="KW-1185">Reference proteome</keyword>
<dbReference type="SUPFAM" id="SSF161098">
    <property type="entry name" value="MetI-like"/>
    <property type="match status" value="1"/>
</dbReference>
<feature type="transmembrane region" description="Helical" evidence="5">
    <location>
        <begin position="261"/>
        <end position="284"/>
    </location>
</feature>
<name>A0ABQ5U377_9PROT</name>
<keyword evidence="3 5" id="KW-1133">Transmembrane helix</keyword>
<evidence type="ECO:0000256" key="2">
    <source>
        <dbReference type="ARBA" id="ARBA00022692"/>
    </source>
</evidence>
<keyword evidence="4 5" id="KW-0472">Membrane</keyword>
<keyword evidence="2 5" id="KW-0812">Transmembrane</keyword>
<accession>A0ABQ5U377</accession>
<dbReference type="RefSeq" id="WP_169560793.1">
    <property type="nucleotide sequence ID" value="NZ_BSNF01000006.1"/>
</dbReference>
<dbReference type="InterPro" id="IPR000515">
    <property type="entry name" value="MetI-like"/>
</dbReference>
<dbReference type="CDD" id="cd06261">
    <property type="entry name" value="TM_PBP2"/>
    <property type="match status" value="1"/>
</dbReference>
<evidence type="ECO:0000256" key="4">
    <source>
        <dbReference type="ARBA" id="ARBA00023136"/>
    </source>
</evidence>
<comment type="subcellular location">
    <subcellularLocation>
        <location evidence="1 5">Cell membrane</location>
        <topology evidence="1 5">Multi-pass membrane protein</topology>
    </subcellularLocation>
</comment>
<proteinExistence type="inferred from homology"/>
<keyword evidence="5" id="KW-0813">Transport</keyword>
<comment type="similarity">
    <text evidence="5">Belongs to the binding-protein-dependent transport system permease family.</text>
</comment>
<reference evidence="7" key="1">
    <citation type="journal article" date="2014" name="Int. J. Syst. Evol. Microbiol.">
        <title>Complete genome of a new Firmicutes species belonging to the dominant human colonic microbiota ('Ruminococcus bicirculans') reveals two chromosomes and a selective capacity to utilize plant glucans.</title>
        <authorList>
            <consortium name="NISC Comparative Sequencing Program"/>
            <person name="Wegmann U."/>
            <person name="Louis P."/>
            <person name="Goesmann A."/>
            <person name="Henrissat B."/>
            <person name="Duncan S.H."/>
            <person name="Flint H.J."/>
        </authorList>
    </citation>
    <scope>NUCLEOTIDE SEQUENCE</scope>
    <source>
        <strain evidence="7">NBRC 103408</strain>
    </source>
</reference>
<protein>
    <submittedName>
        <fullName evidence="7">ABC transporter permease</fullName>
    </submittedName>
</protein>
<evidence type="ECO:0000313" key="7">
    <source>
        <dbReference type="EMBL" id="GLQ06647.1"/>
    </source>
</evidence>
<dbReference type="Proteomes" id="UP001161409">
    <property type="component" value="Unassembled WGS sequence"/>
</dbReference>
<evidence type="ECO:0000259" key="6">
    <source>
        <dbReference type="PROSITE" id="PS50928"/>
    </source>
</evidence>
<dbReference type="InterPro" id="IPR052730">
    <property type="entry name" value="Sugar_ABC_transporter"/>
</dbReference>
<evidence type="ECO:0000256" key="3">
    <source>
        <dbReference type="ARBA" id="ARBA00022989"/>
    </source>
</evidence>
<dbReference type="Pfam" id="PF00528">
    <property type="entry name" value="BPD_transp_1"/>
    <property type="match status" value="1"/>
</dbReference>
<evidence type="ECO:0000256" key="5">
    <source>
        <dbReference type="RuleBase" id="RU363032"/>
    </source>
</evidence>
<comment type="caution">
    <text evidence="7">The sequence shown here is derived from an EMBL/GenBank/DDBJ whole genome shotgun (WGS) entry which is preliminary data.</text>
</comment>
<feature type="transmembrane region" description="Helical" evidence="5">
    <location>
        <begin position="64"/>
        <end position="92"/>
    </location>
</feature>
<dbReference type="EMBL" id="BSNF01000006">
    <property type="protein sequence ID" value="GLQ06647.1"/>
    <property type="molecule type" value="Genomic_DNA"/>
</dbReference>
<dbReference type="PANTHER" id="PTHR43759">
    <property type="entry name" value="TREHALOSE TRANSPORT SYSTEM PERMEASE PROTEIN SUGA"/>
    <property type="match status" value="1"/>
</dbReference>
<feature type="domain" description="ABC transmembrane type-1" evidence="6">
    <location>
        <begin position="69"/>
        <end position="281"/>
    </location>
</feature>
<dbReference type="InterPro" id="IPR035906">
    <property type="entry name" value="MetI-like_sf"/>
</dbReference>
<dbReference type="Gene3D" id="1.10.3720.10">
    <property type="entry name" value="MetI-like"/>
    <property type="match status" value="1"/>
</dbReference>
<sequence>MNGKEGRLTLTKWLGLLPALTVLAVLFAGALVFAAVQSFGHAPQYGVTEFPTLKYYRGVLGDDGFWVSLGITFYYALVPTVLGGALSLALALSLSRRFRGKALALFLYRIPMVVPYLVGVSLAILLFANGGLFARLFHALGVIATPADFPRLIQTSGGVGIMMVYLWKQVPFMTAMLYANLIVIGRQPEEAATLLGASPWQTFRHVTLPRLMPALVGSTLIVFAFNFGAFEVPFILGAGYPNTLTVEAWRLFDNPDYSQRPAAMAIVCLLTLISAVCVLLYLMLSRRFDRTVGRAA</sequence>
<evidence type="ECO:0000313" key="8">
    <source>
        <dbReference type="Proteomes" id="UP001161409"/>
    </source>
</evidence>